<dbReference type="PRINTS" id="PR00834">
    <property type="entry name" value="PROTEASES2C"/>
</dbReference>
<dbReference type="SUPFAM" id="SSF50494">
    <property type="entry name" value="Trypsin-like serine proteases"/>
    <property type="match status" value="1"/>
</dbReference>
<name>A0A0J6SM39_9HYPH</name>
<gene>
    <name evidence="3" type="ORF">VP06_14040</name>
</gene>
<sequence>MRRFVFALVAGLAAHPATAQVRTPDFARADHIFNEEHSLRSRVLSQILLIATGHQTSVPTESLGLRTFEATKRFQEENGLWPDGALSRQTVDTLIKAAVPMLGLWNFKLIEHPWRGRPIWIPQGLALRPAANKNGLAFEDAIDRLSVKYNYFPSIGIDLVYSETLERKRRNRYAVNYSVIKDGWFVISATSPGGKDEYLRYHQDADGVLGFSLFWDNAKGNVGGERVAILMSASLGSVMNGRPMIEPPGASQPPPQVATTPPVRVPGPAQPVARENPPLPSAMPPAVATPSPPSVPPKAEDKGISTGSGFFVDARGTFVTNAHVIKDCKLIAVKLNDNKAAHPARLVATDGSNDLALLAIDDAKGAKFASVRMGTRLGESVAAFGYPHADILASSGNFTLGNVTALSGLGDDSRYYQISTPVQQGNSGGPLLDGYGNIVGVVAAKLNVLKVALASGDFPQNINFAIKSTMLATFLESNQIAIQPGTTAGIKLDPADLAEAAKAMTGFVACQ</sequence>
<dbReference type="Proteomes" id="UP000035929">
    <property type="component" value="Unassembled WGS sequence"/>
</dbReference>
<dbReference type="InterPro" id="IPR036365">
    <property type="entry name" value="PGBD-like_sf"/>
</dbReference>
<protein>
    <submittedName>
        <fullName evidence="3">Peptidoglycan-binding protein</fullName>
    </submittedName>
</protein>
<dbReference type="GO" id="GO:0006508">
    <property type="term" value="P:proteolysis"/>
    <property type="evidence" value="ECO:0007669"/>
    <property type="project" value="InterPro"/>
</dbReference>
<dbReference type="InterPro" id="IPR043504">
    <property type="entry name" value="Peptidase_S1_PA_chymotrypsin"/>
</dbReference>
<feature type="region of interest" description="Disordered" evidence="1">
    <location>
        <begin position="242"/>
        <end position="302"/>
    </location>
</feature>
<evidence type="ECO:0000256" key="1">
    <source>
        <dbReference type="SAM" id="MobiDB-lite"/>
    </source>
</evidence>
<dbReference type="AlphaFoldDB" id="A0A0J6SM39"/>
<dbReference type="PANTHER" id="PTHR43019:SF23">
    <property type="entry name" value="PROTEASE DO-LIKE 5, CHLOROPLASTIC"/>
    <property type="match status" value="1"/>
</dbReference>
<dbReference type="Pfam" id="PF13365">
    <property type="entry name" value="Trypsin_2"/>
    <property type="match status" value="1"/>
</dbReference>
<organism evidence="3 4">
    <name type="scientific">Methylobacterium aquaticum</name>
    <dbReference type="NCBI Taxonomy" id="270351"/>
    <lineage>
        <taxon>Bacteria</taxon>
        <taxon>Pseudomonadati</taxon>
        <taxon>Pseudomonadota</taxon>
        <taxon>Alphaproteobacteria</taxon>
        <taxon>Hyphomicrobiales</taxon>
        <taxon>Methylobacteriaceae</taxon>
        <taxon>Methylobacterium</taxon>
    </lineage>
</organism>
<keyword evidence="2" id="KW-0732">Signal</keyword>
<dbReference type="InterPro" id="IPR036366">
    <property type="entry name" value="PGBDSf"/>
</dbReference>
<feature type="signal peptide" evidence="2">
    <location>
        <begin position="1"/>
        <end position="19"/>
    </location>
</feature>
<evidence type="ECO:0000256" key="2">
    <source>
        <dbReference type="SAM" id="SignalP"/>
    </source>
</evidence>
<feature type="chain" id="PRO_5005281242" evidence="2">
    <location>
        <begin position="20"/>
        <end position="511"/>
    </location>
</feature>
<dbReference type="PANTHER" id="PTHR43019">
    <property type="entry name" value="SERINE ENDOPROTEASE DEGS"/>
    <property type="match status" value="1"/>
</dbReference>
<dbReference type="Gene3D" id="1.10.101.10">
    <property type="entry name" value="PGBD-like superfamily/PGBD"/>
    <property type="match status" value="1"/>
</dbReference>
<comment type="caution">
    <text evidence="3">The sequence shown here is derived from an EMBL/GenBank/DDBJ whole genome shotgun (WGS) entry which is preliminary data.</text>
</comment>
<reference evidence="3 4" key="1">
    <citation type="submission" date="2015-03" db="EMBL/GenBank/DDBJ databases">
        <title>Genome sequencing of Methylobacterium aquaticum DSM16371 type strain.</title>
        <authorList>
            <person name="Chaudhry V."/>
            <person name="Patil P.B."/>
        </authorList>
    </citation>
    <scope>NUCLEOTIDE SEQUENCE [LARGE SCALE GENOMIC DNA]</scope>
    <source>
        <strain evidence="3 4">DSM 16371</strain>
    </source>
</reference>
<accession>A0A0J6SM39</accession>
<dbReference type="InterPro" id="IPR009003">
    <property type="entry name" value="Peptidase_S1_PA"/>
</dbReference>
<dbReference type="InterPro" id="IPR001940">
    <property type="entry name" value="Peptidase_S1C"/>
</dbReference>
<dbReference type="OrthoDB" id="1522627at2"/>
<dbReference type="GO" id="GO:0004252">
    <property type="term" value="F:serine-type endopeptidase activity"/>
    <property type="evidence" value="ECO:0007669"/>
    <property type="project" value="InterPro"/>
</dbReference>
<evidence type="ECO:0000313" key="4">
    <source>
        <dbReference type="Proteomes" id="UP000035929"/>
    </source>
</evidence>
<dbReference type="Gene3D" id="2.40.10.10">
    <property type="entry name" value="Trypsin-like serine proteases"/>
    <property type="match status" value="2"/>
</dbReference>
<dbReference type="PATRIC" id="fig|270351.6.peg.198"/>
<dbReference type="EMBL" id="LABX01000103">
    <property type="protein sequence ID" value="KMO34468.1"/>
    <property type="molecule type" value="Genomic_DNA"/>
</dbReference>
<dbReference type="SUPFAM" id="SSF47090">
    <property type="entry name" value="PGBD-like"/>
    <property type="match status" value="1"/>
</dbReference>
<proteinExistence type="predicted"/>
<evidence type="ECO:0000313" key="3">
    <source>
        <dbReference type="EMBL" id="KMO34468.1"/>
    </source>
</evidence>